<dbReference type="AlphaFoldDB" id="A0A5D0MMD6"/>
<dbReference type="PANTHER" id="PTHR43578">
    <property type="entry name" value="NADH-QUINONE OXIDOREDUCTASE SUBUNIT F"/>
    <property type="match status" value="1"/>
</dbReference>
<evidence type="ECO:0000256" key="1">
    <source>
        <dbReference type="ARBA" id="ARBA00022723"/>
    </source>
</evidence>
<evidence type="ECO:0000313" key="5">
    <source>
        <dbReference type="EMBL" id="TYB33115.1"/>
    </source>
</evidence>
<dbReference type="Gene3D" id="3.30.70.20">
    <property type="match status" value="1"/>
</dbReference>
<feature type="non-terminal residue" evidence="5">
    <location>
        <position position="1"/>
    </location>
</feature>
<feature type="domain" description="4Fe-4S ferredoxin-type" evidence="4">
    <location>
        <begin position="119"/>
        <end position="148"/>
    </location>
</feature>
<dbReference type="PROSITE" id="PS51379">
    <property type="entry name" value="4FE4S_FER_2"/>
    <property type="match status" value="2"/>
</dbReference>
<organism evidence="5 6">
    <name type="scientific">Flexistipes sinusarabici</name>
    <dbReference type="NCBI Taxonomy" id="2352"/>
    <lineage>
        <taxon>Bacteria</taxon>
        <taxon>Pseudomonadati</taxon>
        <taxon>Deferribacterota</taxon>
        <taxon>Deferribacteres</taxon>
        <taxon>Deferribacterales</taxon>
        <taxon>Flexistipitaceae</taxon>
        <taxon>Flexistipes</taxon>
    </lineage>
</organism>
<sequence length="174" mass="19399">GAMMGSGGVVVMDETNCMVNIAKFFLTFTQRESCGKCIPCRVGTKTMLDILERISDGKGREGDIELLESLAEDIKVSSLCGLGQTAPNPVLTTIRYFRDEYEAHIYDQKCPARECPELIEFVVIDEKCKKCGICYKVCPVDAISWEKGKVAYIDKEKCVKCRECIVNCPFNAID</sequence>
<keyword evidence="3" id="KW-0411">Iron-sulfur</keyword>
<name>A0A5D0MMD6_FLESI</name>
<keyword evidence="2" id="KW-0408">Iron</keyword>
<dbReference type="RefSeq" id="WP_303701375.1">
    <property type="nucleotide sequence ID" value="NZ_VSIV01000197.1"/>
</dbReference>
<dbReference type="PROSITE" id="PS00198">
    <property type="entry name" value="4FE4S_FER_1"/>
    <property type="match status" value="2"/>
</dbReference>
<keyword evidence="1" id="KW-0479">Metal-binding</keyword>
<dbReference type="EMBL" id="VSIV01000197">
    <property type="protein sequence ID" value="TYB33115.1"/>
    <property type="molecule type" value="Genomic_DNA"/>
</dbReference>
<dbReference type="SMART" id="SM00928">
    <property type="entry name" value="NADH_4Fe-4S"/>
    <property type="match status" value="1"/>
</dbReference>
<dbReference type="InterPro" id="IPR001949">
    <property type="entry name" value="NADH-UbQ_OxRdtase_51kDa_CS"/>
</dbReference>
<dbReference type="GO" id="GO:0046872">
    <property type="term" value="F:metal ion binding"/>
    <property type="evidence" value="ECO:0007669"/>
    <property type="project" value="UniProtKB-KW"/>
</dbReference>
<gene>
    <name evidence="5" type="ORF">FXF49_08025</name>
</gene>
<dbReference type="GO" id="GO:0010181">
    <property type="term" value="F:FMN binding"/>
    <property type="evidence" value="ECO:0007669"/>
    <property type="project" value="InterPro"/>
</dbReference>
<protein>
    <submittedName>
        <fullName evidence="5">4Fe-4S dicluster domain-containing protein</fullName>
    </submittedName>
</protein>
<dbReference type="Pfam" id="PF10589">
    <property type="entry name" value="NADH_4Fe-4S"/>
    <property type="match status" value="1"/>
</dbReference>
<dbReference type="InterPro" id="IPR017900">
    <property type="entry name" value="4Fe4S_Fe_S_CS"/>
</dbReference>
<dbReference type="InterPro" id="IPR017896">
    <property type="entry name" value="4Fe4S_Fe-S-bd"/>
</dbReference>
<dbReference type="FunFam" id="1.20.1440.230:FF:000001">
    <property type="entry name" value="Mitochondrial NADH dehydrogenase flavoprotein 1"/>
    <property type="match status" value="1"/>
</dbReference>
<dbReference type="Proteomes" id="UP000323337">
    <property type="component" value="Unassembled WGS sequence"/>
</dbReference>
<dbReference type="InterPro" id="IPR037207">
    <property type="entry name" value="Nuop51_4Fe4S-bd_sf"/>
</dbReference>
<dbReference type="GO" id="GO:0051539">
    <property type="term" value="F:4 iron, 4 sulfur cluster binding"/>
    <property type="evidence" value="ECO:0007669"/>
    <property type="project" value="InterPro"/>
</dbReference>
<evidence type="ECO:0000259" key="4">
    <source>
        <dbReference type="PROSITE" id="PS51379"/>
    </source>
</evidence>
<dbReference type="SUPFAM" id="SSF54862">
    <property type="entry name" value="4Fe-4S ferredoxins"/>
    <property type="match status" value="1"/>
</dbReference>
<dbReference type="Gene3D" id="1.20.1440.230">
    <property type="entry name" value="NADH-ubiquinone oxidoreductase 51kDa subunit, iron-sulphur binding domain"/>
    <property type="match status" value="1"/>
</dbReference>
<dbReference type="Pfam" id="PF12838">
    <property type="entry name" value="Fer4_7"/>
    <property type="match status" value="1"/>
</dbReference>
<comment type="caution">
    <text evidence="5">The sequence shown here is derived from an EMBL/GenBank/DDBJ whole genome shotgun (WGS) entry which is preliminary data.</text>
</comment>
<dbReference type="GO" id="GO:0008137">
    <property type="term" value="F:NADH dehydrogenase (ubiquinone) activity"/>
    <property type="evidence" value="ECO:0007669"/>
    <property type="project" value="InterPro"/>
</dbReference>
<evidence type="ECO:0000256" key="3">
    <source>
        <dbReference type="ARBA" id="ARBA00023014"/>
    </source>
</evidence>
<dbReference type="InterPro" id="IPR019575">
    <property type="entry name" value="Nuop51_4Fe4S-bd"/>
</dbReference>
<evidence type="ECO:0000256" key="2">
    <source>
        <dbReference type="ARBA" id="ARBA00023004"/>
    </source>
</evidence>
<feature type="domain" description="4Fe-4S ferredoxin-type" evidence="4">
    <location>
        <begin position="149"/>
        <end position="174"/>
    </location>
</feature>
<dbReference type="PANTHER" id="PTHR43578:SF3">
    <property type="entry name" value="NADH-QUINONE OXIDOREDUCTASE SUBUNIT F"/>
    <property type="match status" value="1"/>
</dbReference>
<proteinExistence type="predicted"/>
<dbReference type="SUPFAM" id="SSF140490">
    <property type="entry name" value="Nqo1C-terminal domain-like"/>
    <property type="match status" value="1"/>
</dbReference>
<accession>A0A5D0MMD6</accession>
<reference evidence="5 6" key="1">
    <citation type="submission" date="2019-08" db="EMBL/GenBank/DDBJ databases">
        <title>Genomic characterization of a novel candidate phylum (ARYD3) from a high temperature, high salinity tertiary oil reservoir in north central Oklahoma, USA.</title>
        <authorList>
            <person name="Youssef N.H."/>
            <person name="Yadav A."/>
            <person name="Elshahed M.S."/>
        </authorList>
    </citation>
    <scope>NUCLEOTIDE SEQUENCE [LARGE SCALE GENOMIC DNA]</scope>
    <source>
        <strain evidence="5">ARYD1</strain>
    </source>
</reference>
<evidence type="ECO:0000313" key="6">
    <source>
        <dbReference type="Proteomes" id="UP000323337"/>
    </source>
</evidence>
<dbReference type="PROSITE" id="PS00645">
    <property type="entry name" value="COMPLEX1_51K_2"/>
    <property type="match status" value="1"/>
</dbReference>